<evidence type="ECO:0000256" key="1">
    <source>
        <dbReference type="ARBA" id="ARBA00004651"/>
    </source>
</evidence>
<proteinExistence type="predicted"/>
<evidence type="ECO:0000256" key="5">
    <source>
        <dbReference type="ARBA" id="ARBA00023136"/>
    </source>
</evidence>
<dbReference type="Pfam" id="PF06081">
    <property type="entry name" value="ArAE_1"/>
    <property type="match status" value="1"/>
</dbReference>
<feature type="transmembrane region" description="Helical" evidence="6">
    <location>
        <begin position="129"/>
        <end position="150"/>
    </location>
</feature>
<dbReference type="Proteomes" id="UP000030401">
    <property type="component" value="Unassembled WGS sequence"/>
</dbReference>
<dbReference type="GO" id="GO:0005886">
    <property type="term" value="C:plasma membrane"/>
    <property type="evidence" value="ECO:0007669"/>
    <property type="project" value="UniProtKB-SubCell"/>
</dbReference>
<comment type="caution">
    <text evidence="7">The sequence shown here is derived from an EMBL/GenBank/DDBJ whole genome shotgun (WGS) entry which is preliminary data.</text>
</comment>
<dbReference type="InterPro" id="IPR010343">
    <property type="entry name" value="ArAE_1"/>
</dbReference>
<keyword evidence="4 6" id="KW-1133">Transmembrane helix</keyword>
<dbReference type="RefSeq" id="WP_036830777.1">
    <property type="nucleotide sequence ID" value="NZ_AVPG01000001.1"/>
</dbReference>
<keyword evidence="5 6" id="KW-0472">Membrane</keyword>
<dbReference type="OrthoDB" id="2690036at2"/>
<dbReference type="AlphaFoldDB" id="A0A0A5GC55"/>
<reference evidence="7 8" key="1">
    <citation type="submission" date="2013-08" db="EMBL/GenBank/DDBJ databases">
        <authorList>
            <person name="Huang J."/>
            <person name="Wang G."/>
        </authorList>
    </citation>
    <scope>NUCLEOTIDE SEQUENCE [LARGE SCALE GENOMIC DNA]</scope>
    <source>
        <strain evidence="7 8">JSM 072002</strain>
    </source>
</reference>
<feature type="transmembrane region" description="Helical" evidence="6">
    <location>
        <begin position="20"/>
        <end position="45"/>
    </location>
</feature>
<dbReference type="PANTHER" id="PTHR30509:SF9">
    <property type="entry name" value="MULTIDRUG RESISTANCE PROTEIN MDTO"/>
    <property type="match status" value="1"/>
</dbReference>
<evidence type="ECO:0000256" key="2">
    <source>
        <dbReference type="ARBA" id="ARBA00022475"/>
    </source>
</evidence>
<sequence length="352" mass="40886">MVQSKKRGKLFGGRTLKTGISVFLTTLFCTLLNWPVIYAAITAIVTVENTASDSIKKAKIRFPAAAIGAFFAAVLYMIFGQIPLTYALAAMLTIAICHKLRLDDGIIVATLTAVAMIPDFQNDSIVSFLIRLGTTSIGIIVSTIVNFIILPPDYSKQIYRNVHQLYDEAATVLEKTVRQWIEPATDSKQIRKRHRQLTAKLERTYQLSTFQREEWKYHRHSAQEMKAFQFAQKKLHMLQQIVYHLGNLQFVELDQESFTPKEKQLIATTITTISQILRTSNHFMSTDYFKIIEQLDTEFWQWKEEHIEQHGKYRHHFPAQTIVYYELLCLHDLLEELRYMAQDRYQLIEIDE</sequence>
<evidence type="ECO:0000256" key="4">
    <source>
        <dbReference type="ARBA" id="ARBA00022989"/>
    </source>
</evidence>
<comment type="subcellular location">
    <subcellularLocation>
        <location evidence="1">Cell membrane</location>
        <topology evidence="1">Multi-pass membrane protein</topology>
    </subcellularLocation>
</comment>
<dbReference type="EMBL" id="AVPG01000001">
    <property type="protein sequence ID" value="KGX88783.1"/>
    <property type="molecule type" value="Genomic_DNA"/>
</dbReference>
<evidence type="ECO:0000256" key="6">
    <source>
        <dbReference type="SAM" id="Phobius"/>
    </source>
</evidence>
<evidence type="ECO:0008006" key="9">
    <source>
        <dbReference type="Google" id="ProtNLM"/>
    </source>
</evidence>
<accession>A0A0A5GC55</accession>
<dbReference type="eggNOG" id="COG4129">
    <property type="taxonomic scope" value="Bacteria"/>
</dbReference>
<dbReference type="PANTHER" id="PTHR30509">
    <property type="entry name" value="P-HYDROXYBENZOIC ACID EFFLUX PUMP SUBUNIT-RELATED"/>
    <property type="match status" value="1"/>
</dbReference>
<feature type="transmembrane region" description="Helical" evidence="6">
    <location>
        <begin position="65"/>
        <end position="88"/>
    </location>
</feature>
<keyword evidence="3 6" id="KW-0812">Transmembrane</keyword>
<gene>
    <name evidence="7" type="ORF">N784_00075</name>
</gene>
<name>A0A0A5GC55_9BACI</name>
<evidence type="ECO:0000256" key="3">
    <source>
        <dbReference type="ARBA" id="ARBA00022692"/>
    </source>
</evidence>
<organism evidence="7 8">
    <name type="scientific">Pontibacillus litoralis JSM 072002</name>
    <dbReference type="NCBI Taxonomy" id="1385512"/>
    <lineage>
        <taxon>Bacteria</taxon>
        <taxon>Bacillati</taxon>
        <taxon>Bacillota</taxon>
        <taxon>Bacilli</taxon>
        <taxon>Bacillales</taxon>
        <taxon>Bacillaceae</taxon>
        <taxon>Pontibacillus</taxon>
    </lineage>
</organism>
<evidence type="ECO:0000313" key="7">
    <source>
        <dbReference type="EMBL" id="KGX88783.1"/>
    </source>
</evidence>
<dbReference type="STRING" id="1385512.N784_00075"/>
<protein>
    <recommendedName>
        <fullName evidence="9">Aromatic acid exporter family protein</fullName>
    </recommendedName>
</protein>
<keyword evidence="2" id="KW-1003">Cell membrane</keyword>
<evidence type="ECO:0000313" key="8">
    <source>
        <dbReference type="Proteomes" id="UP000030401"/>
    </source>
</evidence>
<keyword evidence="8" id="KW-1185">Reference proteome</keyword>